<dbReference type="EMBL" id="CP041695">
    <property type="protein sequence ID" value="QDP77926.1"/>
    <property type="molecule type" value="Genomic_DNA"/>
</dbReference>
<dbReference type="KEGG" id="nod:FOH10_03340"/>
<dbReference type="PROSITE" id="PS51819">
    <property type="entry name" value="VOC"/>
    <property type="match status" value="1"/>
</dbReference>
<gene>
    <name evidence="2" type="ORF">FOH10_03340</name>
</gene>
<reference evidence="2 3" key="1">
    <citation type="submission" date="2019-07" db="EMBL/GenBank/DDBJ databases">
        <title>Complete Genome Sequence and Methylome Analysis of Nocardia otitidis-caviarum NEB252.</title>
        <authorList>
            <person name="Fomenkov A."/>
            <person name="Anton B.P."/>
            <person name="Vincze T."/>
            <person name="Roberts R.J."/>
        </authorList>
    </citation>
    <scope>NUCLEOTIDE SEQUENCE [LARGE SCALE GENOMIC DNA]</scope>
    <source>
        <strain evidence="2 3">NEB252</strain>
    </source>
</reference>
<evidence type="ECO:0000313" key="2">
    <source>
        <dbReference type="EMBL" id="QDP77926.1"/>
    </source>
</evidence>
<dbReference type="PANTHER" id="PTHR34109:SF1">
    <property type="entry name" value="VOC DOMAIN-CONTAINING PROTEIN"/>
    <property type="match status" value="1"/>
</dbReference>
<dbReference type="InterPro" id="IPR004360">
    <property type="entry name" value="Glyas_Fos-R_dOase_dom"/>
</dbReference>
<accession>A0A516NG89</accession>
<sequence>MTESTAAESTAVVPTAAESAAAVPTAAASTPTAPTAPTGTAIWPCLTYRDARAAIDFLERAFGFETRACYAEGQVVHHAELAWPGGGGVMLGSWREDMAARELPPGAGCVYIALDDVDALHDRARAAGARVTRELREEEGYESRGFTVRDPEGVYWSFGTYRGHGES</sequence>
<evidence type="ECO:0000259" key="1">
    <source>
        <dbReference type="PROSITE" id="PS51819"/>
    </source>
</evidence>
<dbReference type="InterPro" id="IPR037523">
    <property type="entry name" value="VOC_core"/>
</dbReference>
<feature type="domain" description="VOC" evidence="1">
    <location>
        <begin position="39"/>
        <end position="161"/>
    </location>
</feature>
<dbReference type="SUPFAM" id="SSF54593">
    <property type="entry name" value="Glyoxalase/Bleomycin resistance protein/Dihydroxybiphenyl dioxygenase"/>
    <property type="match status" value="1"/>
</dbReference>
<protein>
    <submittedName>
        <fullName evidence="2">Glyoxalase</fullName>
    </submittedName>
</protein>
<dbReference type="Gene3D" id="3.30.720.120">
    <property type="match status" value="1"/>
</dbReference>
<dbReference type="Proteomes" id="UP000317039">
    <property type="component" value="Chromosome"/>
</dbReference>
<dbReference type="InterPro" id="IPR029068">
    <property type="entry name" value="Glyas_Bleomycin-R_OHBP_Dase"/>
</dbReference>
<proteinExistence type="predicted"/>
<dbReference type="AlphaFoldDB" id="A0A516NG89"/>
<dbReference type="Pfam" id="PF00903">
    <property type="entry name" value="Glyoxalase"/>
    <property type="match status" value="1"/>
</dbReference>
<evidence type="ECO:0000313" key="3">
    <source>
        <dbReference type="Proteomes" id="UP000317039"/>
    </source>
</evidence>
<dbReference type="Gene3D" id="3.30.720.110">
    <property type="match status" value="1"/>
</dbReference>
<name>A0A516NG89_9NOCA</name>
<dbReference type="PANTHER" id="PTHR34109">
    <property type="entry name" value="BNAUNNG04460D PROTEIN-RELATED"/>
    <property type="match status" value="1"/>
</dbReference>
<organism evidence="2 3">
    <name type="scientific">Nocardia otitidiscaviarum</name>
    <dbReference type="NCBI Taxonomy" id="1823"/>
    <lineage>
        <taxon>Bacteria</taxon>
        <taxon>Bacillati</taxon>
        <taxon>Actinomycetota</taxon>
        <taxon>Actinomycetes</taxon>
        <taxon>Mycobacteriales</taxon>
        <taxon>Nocardiaceae</taxon>
        <taxon>Nocardia</taxon>
    </lineage>
</organism>